<dbReference type="SMART" id="SM00382">
    <property type="entry name" value="AAA"/>
    <property type="match status" value="1"/>
</dbReference>
<keyword evidence="5" id="KW-1185">Reference proteome</keyword>
<dbReference type="Gene3D" id="3.40.50.300">
    <property type="entry name" value="P-loop containing nucleotide triphosphate hydrolases"/>
    <property type="match status" value="2"/>
</dbReference>
<dbReference type="InterPro" id="IPR027785">
    <property type="entry name" value="UvrD-like_helicase_C"/>
</dbReference>
<accession>A0A6B2KUB5</accession>
<dbReference type="CDD" id="cd18809">
    <property type="entry name" value="SF1_C_RecD"/>
    <property type="match status" value="1"/>
</dbReference>
<dbReference type="InterPro" id="IPR003593">
    <property type="entry name" value="AAA+_ATPase"/>
</dbReference>
<name>A0A6B2KUB5_9NEIS</name>
<dbReference type="Gene3D" id="1.10.10.2220">
    <property type="match status" value="1"/>
</dbReference>
<evidence type="ECO:0000313" key="4">
    <source>
        <dbReference type="EMBL" id="NDV13812.1"/>
    </source>
</evidence>
<dbReference type="CDD" id="cd17933">
    <property type="entry name" value="DEXSc_RecD-like"/>
    <property type="match status" value="1"/>
</dbReference>
<dbReference type="SUPFAM" id="SSF52540">
    <property type="entry name" value="P-loop containing nucleoside triphosphate hydrolases"/>
    <property type="match status" value="2"/>
</dbReference>
<protein>
    <submittedName>
        <fullName evidence="4">AAA family ATPase</fullName>
    </submittedName>
</protein>
<sequence>MSLPSLTVRVSAIRSQSPQGRGGAIFTGIEVDERGMRQDAKAHLVVKAPHWLLTTAVEVGQLWIITGKVEASTIVVNGYRLTESTLTPEAMELLRPSGEHIVTLLAECDAFAGIGMVKARRLWGHFGHDLYAILDNGDVKRLEEVMTTDAAATLADAWHRWGDTFTLQWLQAKGFPLALGRKVIAYFSPHPAIQIERDPYRLISFAADWATTDRLARDTFGIAENDPRRLVGAVEEALYGAFDAGHTCATRSEVVQRVGRLLGSDHIVDRALSEAEAKGCFLRRAGRLHAVGPYVMERGIAESIAQRAVQPDPLLNRSELAAALTGYQAESGVTLEASQSDALAVANANPIGVITGGAGTGKTTVLRAFFRICAEAGWPVCAMALSGRAARRISEATGHPATTIAGFLASVNAGTLPPRAVVVIDEASMLDLPAAYRLIRHLPETYRFVLVGDPHQLPPVGPGLLLHELAHHDGIPRVELQQVKRYGGKIAEAATAIRRGQWPDLPEDPQAEMAFLPCALNDINDVVLDLLADDPQNVQILCATRTAAAGGVKAINALCAAALHAANEELLRWNAEFEIVQGTGFRVGSPVICLINDWKMNLQNGSLGVIVSVEPPDRDAQPGQRLGVIRWDDGQQRDLTPDLLPHLELAYAITIHKAQGSQFPRIIVPVRHARLLDRTLLYTAITRAQQQVILVGDVAAARNAVEAPPHASLRQVALGALLTEILEGMA</sequence>
<organism evidence="4 5">
    <name type="scientific">Crenobacter caeni</name>
    <dbReference type="NCBI Taxonomy" id="2705474"/>
    <lineage>
        <taxon>Bacteria</taxon>
        <taxon>Pseudomonadati</taxon>
        <taxon>Pseudomonadota</taxon>
        <taxon>Betaproteobacteria</taxon>
        <taxon>Neisseriales</taxon>
        <taxon>Neisseriaceae</taxon>
        <taxon>Crenobacter</taxon>
    </lineage>
</organism>
<dbReference type="AlphaFoldDB" id="A0A6B2KUB5"/>
<dbReference type="InterPro" id="IPR029493">
    <property type="entry name" value="RecD2-like_HHH"/>
</dbReference>
<comment type="caution">
    <text evidence="4">The sequence shown here is derived from an EMBL/GenBank/DDBJ whole genome shotgun (WGS) entry which is preliminary data.</text>
</comment>
<dbReference type="Pfam" id="PF13604">
    <property type="entry name" value="AAA_30"/>
    <property type="match status" value="1"/>
</dbReference>
<keyword evidence="2" id="KW-0067">ATP-binding</keyword>
<dbReference type="Gene3D" id="2.30.30.940">
    <property type="match status" value="1"/>
</dbReference>
<dbReference type="GO" id="GO:0005524">
    <property type="term" value="F:ATP binding"/>
    <property type="evidence" value="ECO:0007669"/>
    <property type="project" value="UniProtKB-KW"/>
</dbReference>
<dbReference type="Pfam" id="PF14490">
    <property type="entry name" value="HHH_RecD2"/>
    <property type="match status" value="1"/>
</dbReference>
<dbReference type="RefSeq" id="WP_163317126.1">
    <property type="nucleotide sequence ID" value="NZ_JAAGAA010000013.1"/>
</dbReference>
<dbReference type="InterPro" id="IPR050534">
    <property type="entry name" value="Coronavir_polyprotein_1ab"/>
</dbReference>
<dbReference type="PANTHER" id="PTHR43788:SF6">
    <property type="entry name" value="DNA HELICASE B"/>
    <property type="match status" value="1"/>
</dbReference>
<dbReference type="EMBL" id="JAAGAA010000013">
    <property type="protein sequence ID" value="NDV13812.1"/>
    <property type="molecule type" value="Genomic_DNA"/>
</dbReference>
<feature type="domain" description="AAA+ ATPase" evidence="3">
    <location>
        <begin position="348"/>
        <end position="479"/>
    </location>
</feature>
<dbReference type="GO" id="GO:0003678">
    <property type="term" value="F:DNA helicase activity"/>
    <property type="evidence" value="ECO:0007669"/>
    <property type="project" value="UniProtKB-ARBA"/>
</dbReference>
<evidence type="ECO:0000313" key="5">
    <source>
        <dbReference type="Proteomes" id="UP000482578"/>
    </source>
</evidence>
<gene>
    <name evidence="4" type="ORF">GZH52_13620</name>
</gene>
<dbReference type="Pfam" id="PF13538">
    <property type="entry name" value="UvrD_C_2"/>
    <property type="match status" value="1"/>
</dbReference>
<dbReference type="PANTHER" id="PTHR43788">
    <property type="entry name" value="DNA2/NAM7 HELICASE FAMILY MEMBER"/>
    <property type="match status" value="1"/>
</dbReference>
<evidence type="ECO:0000256" key="2">
    <source>
        <dbReference type="ARBA" id="ARBA00022840"/>
    </source>
</evidence>
<proteinExistence type="predicted"/>
<keyword evidence="1" id="KW-0547">Nucleotide-binding</keyword>
<evidence type="ECO:0000256" key="1">
    <source>
        <dbReference type="ARBA" id="ARBA00022741"/>
    </source>
</evidence>
<dbReference type="Proteomes" id="UP000482578">
    <property type="component" value="Unassembled WGS sequence"/>
</dbReference>
<dbReference type="InterPro" id="IPR027417">
    <property type="entry name" value="P-loop_NTPase"/>
</dbReference>
<reference evidence="4 5" key="1">
    <citation type="submission" date="2020-02" db="EMBL/GenBank/DDBJ databases">
        <authorList>
            <person name="Yang Z."/>
        </authorList>
    </citation>
    <scope>NUCLEOTIDE SEQUENCE [LARGE SCALE GENOMIC DNA]</scope>
    <source>
        <strain evidence="4 5">HX-7-9</strain>
    </source>
</reference>
<evidence type="ECO:0000259" key="3">
    <source>
        <dbReference type="SMART" id="SM00382"/>
    </source>
</evidence>